<feature type="compositionally biased region" description="Low complexity" evidence="5">
    <location>
        <begin position="499"/>
        <end position="511"/>
    </location>
</feature>
<feature type="region of interest" description="Disordered" evidence="5">
    <location>
        <begin position="272"/>
        <end position="411"/>
    </location>
</feature>
<dbReference type="Pfam" id="PF00569">
    <property type="entry name" value="ZZ"/>
    <property type="match status" value="1"/>
</dbReference>
<feature type="compositionally biased region" description="Pro residues" evidence="5">
    <location>
        <begin position="464"/>
        <end position="473"/>
    </location>
</feature>
<dbReference type="SUPFAM" id="SSF57850">
    <property type="entry name" value="RING/U-box"/>
    <property type="match status" value="1"/>
</dbReference>
<evidence type="ECO:0000313" key="7">
    <source>
        <dbReference type="EMBL" id="RKP03246.1"/>
    </source>
</evidence>
<evidence type="ECO:0000313" key="8">
    <source>
        <dbReference type="Proteomes" id="UP000274922"/>
    </source>
</evidence>
<dbReference type="GO" id="GO:0008270">
    <property type="term" value="F:zinc ion binding"/>
    <property type="evidence" value="ECO:0007669"/>
    <property type="project" value="UniProtKB-KW"/>
</dbReference>
<organism evidence="7 8">
    <name type="scientific">Caulochytrium protostelioides</name>
    <dbReference type="NCBI Taxonomy" id="1555241"/>
    <lineage>
        <taxon>Eukaryota</taxon>
        <taxon>Fungi</taxon>
        <taxon>Fungi incertae sedis</taxon>
        <taxon>Chytridiomycota</taxon>
        <taxon>Chytridiomycota incertae sedis</taxon>
        <taxon>Chytridiomycetes</taxon>
        <taxon>Caulochytriales</taxon>
        <taxon>Caulochytriaceae</taxon>
        <taxon>Caulochytrium</taxon>
    </lineage>
</organism>
<evidence type="ECO:0000256" key="4">
    <source>
        <dbReference type="PROSITE-ProRule" id="PRU00228"/>
    </source>
</evidence>
<keyword evidence="3" id="KW-0862">Zinc</keyword>
<evidence type="ECO:0000256" key="5">
    <source>
        <dbReference type="SAM" id="MobiDB-lite"/>
    </source>
</evidence>
<dbReference type="CDD" id="cd02249">
    <property type="entry name" value="ZZ"/>
    <property type="match status" value="1"/>
</dbReference>
<feature type="region of interest" description="Disordered" evidence="5">
    <location>
        <begin position="1"/>
        <end position="89"/>
    </location>
</feature>
<feature type="compositionally biased region" description="Low complexity" evidence="5">
    <location>
        <begin position="474"/>
        <end position="488"/>
    </location>
</feature>
<keyword evidence="1" id="KW-0479">Metal-binding</keyword>
<feature type="region of interest" description="Disordered" evidence="5">
    <location>
        <begin position="442"/>
        <end position="511"/>
    </location>
</feature>
<evidence type="ECO:0000256" key="3">
    <source>
        <dbReference type="ARBA" id="ARBA00022833"/>
    </source>
</evidence>
<protein>
    <recommendedName>
        <fullName evidence="6">ZZ-type domain-containing protein</fullName>
    </recommendedName>
</protein>
<dbReference type="InterPro" id="IPR043145">
    <property type="entry name" value="Znf_ZZ_sf"/>
</dbReference>
<gene>
    <name evidence="7" type="ORF">CXG81DRAFT_24131</name>
</gene>
<name>A0A4P9XCS0_9FUNG</name>
<keyword evidence="8" id="KW-1185">Reference proteome</keyword>
<feature type="compositionally biased region" description="Low complexity" evidence="5">
    <location>
        <begin position="28"/>
        <end position="40"/>
    </location>
</feature>
<dbReference type="Proteomes" id="UP000274922">
    <property type="component" value="Unassembled WGS sequence"/>
</dbReference>
<feature type="compositionally biased region" description="Pro residues" evidence="5">
    <location>
        <begin position="54"/>
        <end position="73"/>
    </location>
</feature>
<evidence type="ECO:0000259" key="6">
    <source>
        <dbReference type="PROSITE" id="PS50135"/>
    </source>
</evidence>
<feature type="domain" description="ZZ-type" evidence="6">
    <location>
        <begin position="597"/>
        <end position="654"/>
    </location>
</feature>
<dbReference type="PANTHER" id="PTHR22705:SF0">
    <property type="entry name" value="ZZ-TYPE ZINC FINGER-CONTAINING PROTEIN 3"/>
    <property type="match status" value="1"/>
</dbReference>
<dbReference type="PROSITE" id="PS50135">
    <property type="entry name" value="ZF_ZZ_2"/>
    <property type="match status" value="1"/>
</dbReference>
<dbReference type="AlphaFoldDB" id="A0A4P9XCS0"/>
<reference evidence="8" key="1">
    <citation type="journal article" date="2018" name="Nat. Microbiol.">
        <title>Leveraging single-cell genomics to expand the fungal tree of life.</title>
        <authorList>
            <person name="Ahrendt S.R."/>
            <person name="Quandt C.A."/>
            <person name="Ciobanu D."/>
            <person name="Clum A."/>
            <person name="Salamov A."/>
            <person name="Andreopoulos B."/>
            <person name="Cheng J.F."/>
            <person name="Woyke T."/>
            <person name="Pelin A."/>
            <person name="Henrissat B."/>
            <person name="Reynolds N.K."/>
            <person name="Benny G.L."/>
            <person name="Smith M.E."/>
            <person name="James T.Y."/>
            <person name="Grigoriev I.V."/>
        </authorList>
    </citation>
    <scope>NUCLEOTIDE SEQUENCE [LARGE SCALE GENOMIC DNA]</scope>
    <source>
        <strain evidence="8">ATCC 52028</strain>
    </source>
</reference>
<feature type="compositionally biased region" description="Pro residues" evidence="5">
    <location>
        <begin position="369"/>
        <end position="382"/>
    </location>
</feature>
<dbReference type="SMART" id="SM00291">
    <property type="entry name" value="ZnF_ZZ"/>
    <property type="match status" value="1"/>
</dbReference>
<dbReference type="STRING" id="1555241.A0A4P9XCS0"/>
<dbReference type="EMBL" id="ML014126">
    <property type="protein sequence ID" value="RKP03246.1"/>
    <property type="molecule type" value="Genomic_DNA"/>
</dbReference>
<dbReference type="PANTHER" id="PTHR22705">
    <property type="entry name" value="ZINC FINGER, ZZ DOMAIN CONTAINING 3"/>
    <property type="match status" value="1"/>
</dbReference>
<keyword evidence="2 4" id="KW-0863">Zinc-finger</keyword>
<dbReference type="OrthoDB" id="424753at2759"/>
<dbReference type="Gene3D" id="3.30.60.90">
    <property type="match status" value="1"/>
</dbReference>
<sequence length="654" mass="65486">MAEAEADGLRADARPGRGPGPPARDLDVVSSPVDPVVAVAQTPPFMAAPSTHGDPPPPQPAAVPPSIPAPTPACHPSGSPHPTTRAPWPNPAELRASAAAAIAANDDYLLLVSALNVLSDQLRRSRAELEIISQTRDRALADPLLYVTQLLTGELPPLPKPHKIAACPRIAFAKYGAEWEAWADAHGTREGQLRNRPLAGDGRGGPPFPLLTAADLAAAAAAAAAEAPPPPPSASAAAKRLRLGHQEWIHPADAVFERYRPGAVWRRTVGLARSGSAGGGTSDGSPGRAASEEGGSPSRSGTPDAARTPPRGRPGTGGARSPPARASPSPSRPTSAAPSSAAPSRPATPLSVSAAVSTAATPGSSPSLPASPPAPRSAPPTTAPGTPWTAEEDEQLRRLIADAWGPDGETPRARCLRFAARLGTRRSWHQIASRVKRINAATAGHGGRGGGAAPAAASPASTSPLPPLPPPPSSGSAAGTPPSASASGTPPPTRKRASARPTPATAPVAAGAITNPKVSGGIYLRGDLHELARMAMDVNRALAAAVAAPAATASAAGTGPGAAAVAAAAATAAAAAGGTAGDGGARGYGAYTGPTVHEGYACDVCGAEPIVGPRWHCAVCAGDHAIDLCEECRSGHPDYTKLPHIATHPMVLMN</sequence>
<dbReference type="InterPro" id="IPR037830">
    <property type="entry name" value="ZZZ3"/>
</dbReference>
<dbReference type="InterPro" id="IPR000433">
    <property type="entry name" value="Znf_ZZ"/>
</dbReference>
<evidence type="ECO:0000256" key="2">
    <source>
        <dbReference type="ARBA" id="ARBA00022771"/>
    </source>
</evidence>
<evidence type="ECO:0000256" key="1">
    <source>
        <dbReference type="ARBA" id="ARBA00022723"/>
    </source>
</evidence>
<feature type="compositionally biased region" description="Low complexity" evidence="5">
    <location>
        <begin position="453"/>
        <end position="463"/>
    </location>
</feature>
<proteinExistence type="predicted"/>
<feature type="compositionally biased region" description="Low complexity" evidence="5">
    <location>
        <begin position="319"/>
        <end position="368"/>
    </location>
</feature>
<accession>A0A4P9XCS0</accession>